<dbReference type="EMBL" id="CAFBQZ010000013">
    <property type="protein sequence ID" value="CAB5070789.1"/>
    <property type="molecule type" value="Genomic_DNA"/>
</dbReference>
<sequence length="242" mass="26788">MKASPSDQLQILDIQRMDFHVATLRNKMGTLPEIAQLNTTNSRLTVVRDLQVAAQTQISDIKVELSRSESDVEQVATRLQRDEKRLADGSTGAKDLEKLQHEVQTLITRRSELEEVELEIMMRIDGITARLNELKAEEAILITQSAEIDSLKKSATQALEAEIDSTVAERASTVATVDKSLLELYEKIRTSGGTGAAALREGKCDGCHLSINGVELNRLKTLADDEIVRCEECRCILVRGSK</sequence>
<dbReference type="PANTHER" id="PTHR39082:SF1">
    <property type="entry name" value="SCAVENGER RECEPTOR CLASS A MEMBER 3"/>
    <property type="match status" value="1"/>
</dbReference>
<evidence type="ECO:0000313" key="8">
    <source>
        <dbReference type="EMBL" id="CAB4849386.1"/>
    </source>
</evidence>
<evidence type="ECO:0000259" key="1">
    <source>
        <dbReference type="Pfam" id="PF02591"/>
    </source>
</evidence>
<proteinExistence type="predicted"/>
<reference evidence="5" key="1">
    <citation type="submission" date="2020-05" db="EMBL/GenBank/DDBJ databases">
        <authorList>
            <person name="Chiriac C."/>
            <person name="Salcher M."/>
            <person name="Ghai R."/>
            <person name="Kavagutti S V."/>
        </authorList>
    </citation>
    <scope>NUCLEOTIDE SEQUENCE</scope>
</reference>
<evidence type="ECO:0000313" key="7">
    <source>
        <dbReference type="EMBL" id="CAB4801959.1"/>
    </source>
</evidence>
<dbReference type="EMBL" id="CAEZXT010000016">
    <property type="protein sequence ID" value="CAB4693457.1"/>
    <property type="molecule type" value="Genomic_DNA"/>
</dbReference>
<dbReference type="AlphaFoldDB" id="A0A6J6P430"/>
<dbReference type="Pfam" id="PF02591">
    <property type="entry name" value="Zn_ribbon_9"/>
    <property type="match status" value="1"/>
</dbReference>
<feature type="domain" description="CT398-like coiled coil hairpin" evidence="2">
    <location>
        <begin position="14"/>
        <end position="193"/>
    </location>
</feature>
<evidence type="ECO:0000313" key="3">
    <source>
        <dbReference type="EMBL" id="CAB4581544.1"/>
    </source>
</evidence>
<dbReference type="EMBL" id="CAFAAR010000036">
    <property type="protein sequence ID" value="CAB4801959.1"/>
    <property type="molecule type" value="Genomic_DNA"/>
</dbReference>
<accession>A0A6J6P430</accession>
<dbReference type="EMBL" id="CAFBOE010000025">
    <property type="protein sequence ID" value="CAB4971695.1"/>
    <property type="molecule type" value="Genomic_DNA"/>
</dbReference>
<evidence type="ECO:0000313" key="10">
    <source>
        <dbReference type="EMBL" id="CAB4971695.1"/>
    </source>
</evidence>
<organism evidence="5">
    <name type="scientific">freshwater metagenome</name>
    <dbReference type="NCBI Taxonomy" id="449393"/>
    <lineage>
        <taxon>unclassified sequences</taxon>
        <taxon>metagenomes</taxon>
        <taxon>ecological metagenomes</taxon>
    </lineage>
</organism>
<dbReference type="EMBL" id="CAEZUA010000006">
    <property type="protein sequence ID" value="CAB4581544.1"/>
    <property type="molecule type" value="Genomic_DNA"/>
</dbReference>
<dbReference type="InterPro" id="IPR052376">
    <property type="entry name" value="Oxidative_Scav/Glycosyltrans"/>
</dbReference>
<dbReference type="Pfam" id="PF24481">
    <property type="entry name" value="CT398_CC"/>
    <property type="match status" value="1"/>
</dbReference>
<feature type="domain" description="C4-type zinc ribbon" evidence="1">
    <location>
        <begin position="203"/>
        <end position="237"/>
    </location>
</feature>
<evidence type="ECO:0000313" key="9">
    <source>
        <dbReference type="EMBL" id="CAB4898395.1"/>
    </source>
</evidence>
<evidence type="ECO:0000313" key="5">
    <source>
        <dbReference type="EMBL" id="CAB4693457.1"/>
    </source>
</evidence>
<evidence type="ECO:0000313" key="6">
    <source>
        <dbReference type="EMBL" id="CAB4778581.1"/>
    </source>
</evidence>
<dbReference type="InterPro" id="IPR003743">
    <property type="entry name" value="Zf-RING_7"/>
</dbReference>
<dbReference type="InterPro" id="IPR056003">
    <property type="entry name" value="CT398_CC_hairpin"/>
</dbReference>
<evidence type="ECO:0000313" key="4">
    <source>
        <dbReference type="EMBL" id="CAB4660619.1"/>
    </source>
</evidence>
<evidence type="ECO:0000313" key="12">
    <source>
        <dbReference type="EMBL" id="CAB5070789.1"/>
    </source>
</evidence>
<dbReference type="EMBL" id="CAFBMI010000034">
    <property type="protein sequence ID" value="CAB4898395.1"/>
    <property type="molecule type" value="Genomic_DNA"/>
</dbReference>
<dbReference type="EMBL" id="CAFBPG010000035">
    <property type="protein sequence ID" value="CAB5009137.1"/>
    <property type="molecule type" value="Genomic_DNA"/>
</dbReference>
<dbReference type="EMBL" id="CAEZZZ010000027">
    <property type="protein sequence ID" value="CAB4778581.1"/>
    <property type="molecule type" value="Genomic_DNA"/>
</dbReference>
<dbReference type="EMBL" id="CAEZWS010000014">
    <property type="protein sequence ID" value="CAB4660619.1"/>
    <property type="molecule type" value="Genomic_DNA"/>
</dbReference>
<evidence type="ECO:0000259" key="2">
    <source>
        <dbReference type="Pfam" id="PF24481"/>
    </source>
</evidence>
<dbReference type="PANTHER" id="PTHR39082">
    <property type="entry name" value="PHOSPHOLIPASE C-BETA-2-RELATED"/>
    <property type="match status" value="1"/>
</dbReference>
<protein>
    <submittedName>
        <fullName evidence="5">Unannotated protein</fullName>
    </submittedName>
</protein>
<dbReference type="EMBL" id="CAFBJH010000023">
    <property type="protein sequence ID" value="CAB4849386.1"/>
    <property type="molecule type" value="Genomic_DNA"/>
</dbReference>
<dbReference type="Gene3D" id="1.10.287.1490">
    <property type="match status" value="1"/>
</dbReference>
<evidence type="ECO:0000313" key="11">
    <source>
        <dbReference type="EMBL" id="CAB5009137.1"/>
    </source>
</evidence>
<name>A0A6J6P430_9ZZZZ</name>
<gene>
    <name evidence="3" type="ORF">UFOPK1773_00196</name>
    <name evidence="4" type="ORF">UFOPK2288_00424</name>
    <name evidence="5" type="ORF">UFOPK2589_00413</name>
    <name evidence="6" type="ORF">UFOPK2931_00612</name>
    <name evidence="7" type="ORF">UFOPK3056_00552</name>
    <name evidence="8" type="ORF">UFOPK3287_00528</name>
    <name evidence="9" type="ORF">UFOPK3558_00549</name>
    <name evidence="10" type="ORF">UFOPK3916_00460</name>
    <name evidence="11" type="ORF">UFOPK4074_00548</name>
    <name evidence="12" type="ORF">UFOPK4372_00329</name>
</gene>